<feature type="compositionally biased region" description="Low complexity" evidence="6">
    <location>
        <begin position="2188"/>
        <end position="2208"/>
    </location>
</feature>
<dbReference type="Pfam" id="PF14874">
    <property type="entry name" value="PapD-like"/>
    <property type="match status" value="1"/>
</dbReference>
<dbReference type="EMBL" id="JAAUHK010000193">
    <property type="protein sequence ID" value="KAF4642622.1"/>
    <property type="molecule type" value="Genomic_DNA"/>
</dbReference>
<dbReference type="InterPro" id="IPR053879">
    <property type="entry name" value="HYDIN_VesB_CFA65-like_Ig"/>
</dbReference>
<feature type="compositionally biased region" description="Pro residues" evidence="6">
    <location>
        <begin position="2242"/>
        <end position="2252"/>
    </location>
</feature>
<dbReference type="GO" id="GO:0003341">
    <property type="term" value="P:cilium movement"/>
    <property type="evidence" value="ECO:0007669"/>
    <property type="project" value="TreeGrafter"/>
</dbReference>
<accession>A0A7J6K7E2</accession>
<keyword evidence="3" id="KW-0963">Cytoplasm</keyword>
<dbReference type="Proteomes" id="UP000557509">
    <property type="component" value="Unassembled WGS sequence"/>
</dbReference>
<dbReference type="GO" id="GO:0005930">
    <property type="term" value="C:axoneme"/>
    <property type="evidence" value="ECO:0007669"/>
    <property type="project" value="TreeGrafter"/>
</dbReference>
<feature type="compositionally biased region" description="Polar residues" evidence="6">
    <location>
        <begin position="1946"/>
        <end position="1957"/>
    </location>
</feature>
<keyword evidence="5" id="KW-0966">Cell projection</keyword>
<reference evidence="8 9" key="1">
    <citation type="submission" date="2020-03" db="EMBL/GenBank/DDBJ databases">
        <title>Genome sequence of Toxoplasma gondii RH-88 strain.</title>
        <authorList>
            <person name="Lorenzi H.A."/>
            <person name="Venepally P."/>
            <person name="Rozenberg A."/>
            <person name="Sibley D."/>
        </authorList>
    </citation>
    <scope>NUCLEOTIDE SEQUENCE [LARGE SCALE GENOMIC DNA]</scope>
    <source>
        <strain evidence="8 9">RH-88</strain>
    </source>
</reference>
<evidence type="ECO:0000256" key="4">
    <source>
        <dbReference type="ARBA" id="ARBA00023069"/>
    </source>
</evidence>
<sequence>MEPRVRNSSLAPGELLFEPDPQVVFFVDFELFKTYECVLRLRNRDSFARRVQVLQPDTRAFVILPGKGGIGPASPKVQFTPDAREDYISELVVVTEREKFIVPLRAICGIGFLDLPPSVAFNPTPVKVKGEKTILLRNTGTKAMVFTIHTTPPFSAVSTRCFLDVGDSTQVTFSFEPARVSTYSSVALLRTTEGLEFSTDLIGKGVNADVKLSAAFLKMENTSVALIHEKTVHLHNNSDHHLDFCWSLLTDDSRTEFDQTSDAVTPRKNGSCEDETLLVPTSTQPGDWQEDPVFQIFPSEGRVWANTSLVFKVVFRPALALRYRRIATCAIAGREAPLSLDLEGTGTGPKAQFLETDVDLGPIVVHTETTMENELMNQGDIGATFSLRKSTSLAQSMFSFTPEGGHLAVGETVKIKTRFHARALGTFEETFHWWINDLPQPLQTTFRGEVLPPVLKLDPSSIDFGRLALGFSETRRVTLKNASSAPQPFRLRLEAAQQESETGTQENEVEKTEAKQEFGIHPVEGILEARGTQEVALVLTPAKAQAYNTHLIVDLGSLAPQLLSVPVKATCELPTLTFESDDILHFGDVFVGHAYSQKIFIRNPSALPARYEVSVQEIEAGQVTLHVEEGAGAIEGLERRSVSVHLCAKTTGSVAASLSLSVVGGKEPTSLRLRATSCGPRVRAEPKELDWGKVPCLEEAPRCVKVTNTCPIPAEVTCALRGKEGCFRLNRHLLTLAPGASEILEVTAAFQEPVQQQELLVLSVADGAEIPVTLRGLGTQTPVVFSRDLTLVDFGMFYTGQLKSFKFTAANRGRRARKLSWVDACRAEKQLHLTENAFTVVPETVVLEPNASATFEYKALSQAPGHLVHAFVCTELSGIGAKSVPILKSTAKADVYLPSLSFSSNTVSFRYIWREGDSGDHLTQDILCTNETPLPAICSFKAAPPFSVSPSKLNMKEKGTGTLTVTFDPAFNGRVCSKIKEKLEATYDGHAKTESVELRAEVVYPAVEIDTKEVDFGCIFNETSRRLAITLRNPTELPVVYHWYLTPHYDFRYVSGDNDVPLALVNTAAPPPINKVFDFLPFTGSIEPGESETICATFFGVPDVRVTATALCVIENGPEFSLSLKGQASLPTFRLSQTEFDFGEVPYNRAAESELTIHNTGLVDVQFFVDLSKLDFPWLVDVSKRAGKIPSRDKQKLTIRFRPGMPMEFRQKLYLEIGPFEPVPLFIRGIGIFASLSLNLPRRDECIHLWYAPCSLMNPVLSTGEAWGTKAKAVLEGVRVTAGQYVCDFGNIVVGQSRKKTIRIANLSSAPISLRTNQRTVATLGFAVEPGSILRLGPGEETTLSVSTACDKEGAAAGTLQLQTAEGPVYSVHLQASFVIPDLTISTDKVDFGTVKRGQRKTIYVRFRNAVAVPVDWRLRDRIDKHKPQASVQAFGVEPTQGTLNPGEFVDVKLYYYAESSEKETTTKLFFQVEDNPRWKSISLRGRTQVTQLSVSPSGLLEFQCCLPHQPVKREISIVNLSGSPCEVCAVDFDEQHKLFECVLRDYPDFDDKGFAFLPVRKPGKPFWRRVLRRALQCVRQDSSDQQLQLVATEIGGDAAGDTAAQGVPGQVAEVATTEKGFAFATTAQEVAHASTSGAAPTVKESQSRHGEESTHATPCSRWPGAALPTLQRLPTEATLCECIEPENVEWSESESEPEATDVPFRVPTEKRVNALVVGPACVGKTSVAHFLAKESRRKLLTIDDCLDWVVAAERQKQRRLKDDEAFSSLATSVRKALAANREAENEQPRKGNRGKKTEARTHPSEPRASLSPELLAACVRYRTAMPDCFAGSVFDGCSSALVNVEPPVIAHCVAEALAQEQLVLISIKFGDPQTDVERRASSPALSDEAIACGVQFYKHLSAVLQEQEKRFQDQLETQASEGQGRGETGRRGRLGQTTSDGGCASSETPGASSTSVDDAGSGLSALHGRGREGAASRDVSANERDVEDLKGVLAGVQALRQKLEALVSGKTAHLYVAEQIAFADKIENALFSPERFESHFVLVEEASRASDVGDELEVKEASQLSSCRLPPSSVLAQEATDGTQNSSPVDKQSSRSRPTPNATSSSSSCSSFPSSSSSSSSSHSTSAASSSSASASSSSSSTSSSSSSSALASSEPGRAKRQGARKDRTSPRSSGAVPSHGEKGRTSLSMSTRLASLSSVSTAVVPTASPRRVPTLFRLMASAAKSLAEMREAAGRQLPAPEIPSEPPIPSPELHEIARRPPVASASPQSGAQTQKHPPPVNFSLFIPIVPGPEEGGVPGQAVDVSPEVGDSKGSKGLARKTKDSPAPRSRARADKREEASSAVAKSLESEPAHMRATRWVLGPHEEQRVLVKFCVDQTGVYETGLAFSVVGDSQSLLRVGVRAICSVPKLSMSPKQLFRQVLRARPSEREGLVCKQFIVDEGVYDFGPLLLGRPSAPAKGLYAKLGDGDSVDAVKLPEDLQKYQESITLCNISPFDTTVRCTLQSASPAPDSGDHTGRKKGASKGALIRENPFFVYPSEVSLEGNRCSTVHLWCFPKTEGDVRDTLVLWVRDNPTPAEIPLVARGALPKVTVDADYLQFGRVLFGHSVSRALSLKNASPLPARWSLLNVDALQKLFKVGPDTEGTLEAFEELQLLFTFSPTQKAASLQTRVSIRITDVDGTGQAQETKTISVDADAYWIDVATDFGGKGKTIDIGNVRVGETAELPLSITNKGKFPVKFAFRVKSKVLRSILTFHGPTADLAPGEHRRMSLRCSPQREMDFCEAEEVFLDLQDAESGAVLNPALPPFPLSLHADFNYVSLFPARGINFGPTESGKTHSLQFEVLNDGRFPFEWLLQDADQLSRLCSATVENAGKALTEAESPVPALGPSPKETRARAGDRSGAAAGGASKAGAPGKSSKSPGTRQMSSFAQWGPFRLSPVKGQLEPGGKVTVDVQYSAQGDANHSLKLALLVQGVKVERGEEVVISNVGCLGALTAEGGEGTGDAKGEKALREVLTGCSGPLIPAAEYIIQAQSCVPAIVTDPEWVFEEQFLVSNAEEAAVWNGLRTTPMYLLEEKCLLFGSVTPNSDLNKAGIQAQIRIGNPKSVPAAVSLEIKLSKDTDKSLLTTDSESVFEVQPKHLSLGPHETKTATLTFHPSALQRYAAAFRAFVNRSAADGGNAALAFDVRGEGTLPTVSLEVAPSDAAGSAHASGEKSFFPSIAMGKVAVGTTATAVCLLKNYGTIAATARCEWPAADGITVELPPAVTLNPGDSKTFAVHLVAQAPGEIDSSFRIYTVSNPYEDVTCRVRGTCYLEECRWSTSPSRSSGLTPPTCLQGSPGPLNATSGVRGSPSAAAGMGVSLGERTAVSFDAALSPRLPERQGDQPASTVDFGDVAPDDRVSRTLFFENTTDSFMKFEVVSPLPPDLRKVLQISPIAGFLAPRGAQEVTLVFASKEPVAVSAVCVPCRAWRLKASSSTAAAAVAKTKSRTKSAASVQDSEGIEEHDGQFYQMENGREIDLPLFISARCDTRQCELECQDIVFESTMMFKSKEFVFSLTNPAKVTLPFEFRWEDTDALLDNPSFYVLSPSKGVVPPSSKMDISLEFTPTELAVFKRFLVCSFPSLPYGEETRKMTVDATAVRPICHFDLPPSDYRDRREQTNLPALDPKIQVVEIVSVGIGVKNTKRFFVLNPSSSDLDFEWEPLSSDSAPHSLKADAGGLASSHACRDRVASARCASPGAGTPRTGFLPPVEGVRCVNLRGRIAAGRKTEVVLEFLPNKQKTQERLWKFCIPSRKLEQLFLFVGRVKEPHVALDCSSVCFNPVLLGGKVEEVVNIHNREDIPLSFAFSRKQAESEKSPLPPCLVVSPRHGVLPPNSVTPVRLRFKPEDEKPFKCSLLCRVRQKVRPLSLGVRGAGYSVKHSMVLLNEDGSIRQFASGSQSASLLDFGPLLLGQTRRYLLQLQNAGSFDFRFHWSIQSVSTVSCSPSLSVSPTEGVVETGRNCEVTLTYAPAEISKHEEYLLLCSISGSDPYRIRAQGSCSSPKVSFSFSSHDFGAFVLPPSLFPDLGSVLALSSPSSGGSAISDRVELKITNLDPHHDCFISTPFEKSNVLDVQLVPCSIGPGEKISVTLVFAPKQAKNYRFKIPFSINDRTTTHVTVTGKGIPARLELSPSSDEIRFAPLIKGESAVKHVRIVNRTEASLEFFLPASPNLSSRGISWKPLSSETKPFSLHPRQELPLEVSFKPALSIPEFSLPLFAECLVKRGGLTYRFPSLLCHIAAKSFETEVRLSQPSLAFGPIVVNSWATQIVKLTNIGELFMHFKFKTSTKYSQMVSLSPSEGLLHPHADIPIEVTFRPTEVTQKQIVVDDIICLIKASGTSASNVETSSLSLTVTGQGVAQPSDSVQTLQFSTAVRTQQTKTFQVKNSKKYDWSTTPLVACESPKDAMYFLCSPSGRVTIPANQKVTFQVTYSPLTMTRASSSVREGTLSAEEVDGVNRKEQRERGDGACNGHLADKDNHPRLPLFHAASVFIPLPDGEAATCRFIGQATEPTVEQVVDASIVCREKQIQAIKIRNWIPVKQKFDVAYTITQCTGDTPPQIQAPDRFELPASQAREYRFLASAFKPCAAVVQFRFTSREKADFYLAEARLTFTDPETVGTIALETTVRQLAKTKVLVENPSTRKAVFQCQSNVADVCFSPSPLEVPPGATGALEVSLRANVSGAGEGTIVLTSDELGTYKYLLKYSVSAGEIEKHATFSAPLGKEVSETLRFLHFAKKPTTYLATIDFAPDETRGGGRSKASGSVENFFLENKSVAVSGDVENRGTEFAVGVRFAPSKLAETKATLVLRSAEGFEYKALLIGRAQPPQPQGPFRLGKGKCINIDFRNPFETQTEFSLQVDRPCFSVEKKVVKLEARKSTTISVQVKPDARDAGRLIVTADGIPPWIFYLKAD</sequence>
<feature type="compositionally biased region" description="Low complexity" evidence="6">
    <location>
        <begin position="2902"/>
        <end position="2924"/>
    </location>
</feature>
<feature type="compositionally biased region" description="Polar residues" evidence="6">
    <location>
        <begin position="2267"/>
        <end position="2277"/>
    </location>
</feature>
<dbReference type="InterPro" id="IPR000535">
    <property type="entry name" value="MSP_dom"/>
</dbReference>
<dbReference type="SUPFAM" id="SSF49354">
    <property type="entry name" value="PapD-like"/>
    <property type="match status" value="1"/>
</dbReference>
<organism evidence="8 9">
    <name type="scientific">Toxoplasma gondii</name>
    <dbReference type="NCBI Taxonomy" id="5811"/>
    <lineage>
        <taxon>Eukaryota</taxon>
        <taxon>Sar</taxon>
        <taxon>Alveolata</taxon>
        <taxon>Apicomplexa</taxon>
        <taxon>Conoidasida</taxon>
        <taxon>Coccidia</taxon>
        <taxon>Eucoccidiorida</taxon>
        <taxon>Eimeriorina</taxon>
        <taxon>Sarcocystidae</taxon>
        <taxon>Toxoplasma</taxon>
    </lineage>
</organism>
<feature type="compositionally biased region" description="Basic and acidic residues" evidence="6">
    <location>
        <begin position="1782"/>
        <end position="1806"/>
    </location>
</feature>
<dbReference type="PANTHER" id="PTHR23053">
    <property type="entry name" value="DLEC1 DELETED IN LUNG AND ESOPHAGEAL CANCER 1"/>
    <property type="match status" value="1"/>
</dbReference>
<dbReference type="VEuPathDB" id="ToxoDB:TGME49_206550"/>
<evidence type="ECO:0000256" key="1">
    <source>
        <dbReference type="ARBA" id="ARBA00004138"/>
    </source>
</evidence>
<feature type="compositionally biased region" description="Basic and acidic residues" evidence="6">
    <location>
        <begin position="1970"/>
        <end position="1985"/>
    </location>
</feature>
<feature type="compositionally biased region" description="Low complexity" evidence="6">
    <location>
        <begin position="2096"/>
        <end position="2155"/>
    </location>
</feature>
<evidence type="ECO:0000313" key="9">
    <source>
        <dbReference type="Proteomes" id="UP000557509"/>
    </source>
</evidence>
<dbReference type="InterPro" id="IPR033305">
    <property type="entry name" value="Hydin-like"/>
</dbReference>
<feature type="compositionally biased region" description="Basic and acidic residues" evidence="6">
    <location>
        <begin position="4494"/>
        <end position="4505"/>
    </location>
</feature>
<feature type="region of interest" description="Disordered" evidence="6">
    <location>
        <begin position="1914"/>
        <end position="1985"/>
    </location>
</feature>
<feature type="region of interest" description="Disordered" evidence="6">
    <location>
        <begin position="2231"/>
        <end position="2351"/>
    </location>
</feature>
<proteinExistence type="predicted"/>
<feature type="region of interest" description="Disordered" evidence="6">
    <location>
        <begin position="4481"/>
        <end position="4506"/>
    </location>
</feature>
<feature type="region of interest" description="Disordered" evidence="6">
    <location>
        <begin position="2878"/>
        <end position="2929"/>
    </location>
</feature>
<evidence type="ECO:0000313" key="8">
    <source>
        <dbReference type="EMBL" id="KAF4642622.1"/>
    </source>
</evidence>
<dbReference type="InterPro" id="IPR013783">
    <property type="entry name" value="Ig-like_fold"/>
</dbReference>
<dbReference type="PANTHER" id="PTHR23053:SF0">
    <property type="entry name" value="HYDROCEPHALUS-INDUCING PROTEIN HOMOLOG"/>
    <property type="match status" value="1"/>
</dbReference>
<feature type="region of interest" description="Disordered" evidence="6">
    <location>
        <begin position="1634"/>
        <end position="1663"/>
    </location>
</feature>
<evidence type="ECO:0000256" key="2">
    <source>
        <dbReference type="ARBA" id="ARBA00004496"/>
    </source>
</evidence>
<gene>
    <name evidence="8" type="ORF">TGRH88_033470</name>
</gene>
<dbReference type="Gene3D" id="2.60.40.10">
    <property type="entry name" value="Immunoglobulins"/>
    <property type="match status" value="22"/>
</dbReference>
<keyword evidence="4" id="KW-0969">Cilium</keyword>
<protein>
    <recommendedName>
        <fullName evidence="7">MSP domain-containing protein</fullName>
    </recommendedName>
</protein>
<comment type="caution">
    <text evidence="8">The sequence shown here is derived from an EMBL/GenBank/DDBJ whole genome shotgun (WGS) entry which is preliminary data.</text>
</comment>
<comment type="subcellular location">
    <subcellularLocation>
        <location evidence="1">Cell projection</location>
        <location evidence="1">Cilium</location>
    </subcellularLocation>
    <subcellularLocation>
        <location evidence="2">Cytoplasm</location>
    </subcellularLocation>
</comment>
<evidence type="ECO:0000256" key="6">
    <source>
        <dbReference type="SAM" id="MobiDB-lite"/>
    </source>
</evidence>
<evidence type="ECO:0000256" key="5">
    <source>
        <dbReference type="ARBA" id="ARBA00023273"/>
    </source>
</evidence>
<evidence type="ECO:0000259" key="7">
    <source>
        <dbReference type="PROSITE" id="PS50202"/>
    </source>
</evidence>
<dbReference type="InterPro" id="IPR008962">
    <property type="entry name" value="PapD-like_sf"/>
</dbReference>
<feature type="compositionally biased region" description="Polar residues" evidence="6">
    <location>
        <begin position="2081"/>
        <end position="2092"/>
    </location>
</feature>
<feature type="domain" description="MSP" evidence="7">
    <location>
        <begin position="4284"/>
        <end position="4407"/>
    </location>
</feature>
<dbReference type="Pfam" id="PF22544">
    <property type="entry name" value="HYDIN_VesB_CFA65-like_Ig"/>
    <property type="match status" value="3"/>
</dbReference>
<dbReference type="GO" id="GO:1904158">
    <property type="term" value="P:axonemal central apparatus assembly"/>
    <property type="evidence" value="ECO:0007669"/>
    <property type="project" value="TreeGrafter"/>
</dbReference>
<feature type="compositionally biased region" description="Basic and acidic residues" evidence="6">
    <location>
        <begin position="2322"/>
        <end position="2341"/>
    </location>
</feature>
<evidence type="ECO:0000256" key="3">
    <source>
        <dbReference type="ARBA" id="ARBA00022490"/>
    </source>
</evidence>
<feature type="region of interest" description="Disordered" evidence="6">
    <location>
        <begin position="1778"/>
        <end position="1809"/>
    </location>
</feature>
<feature type="region of interest" description="Disordered" evidence="6">
    <location>
        <begin position="2079"/>
        <end position="2208"/>
    </location>
</feature>
<dbReference type="PROSITE" id="PS50202">
    <property type="entry name" value="MSP"/>
    <property type="match status" value="1"/>
</dbReference>
<feature type="compositionally biased region" description="Basic and acidic residues" evidence="6">
    <location>
        <begin position="1646"/>
        <end position="1655"/>
    </location>
</feature>
<dbReference type="NCBIfam" id="NF012200">
    <property type="entry name" value="choice_anch_D"/>
    <property type="match status" value="1"/>
</dbReference>
<name>A0A7J6K7E2_TOXGO</name>
<keyword evidence="9" id="KW-1185">Reference proteome</keyword>